<dbReference type="InterPro" id="IPR008902">
    <property type="entry name" value="Rhamnosid_concanavalin"/>
</dbReference>
<accession>A0A9D1DXY5</accession>
<dbReference type="InterPro" id="IPR013783">
    <property type="entry name" value="Ig-like_fold"/>
</dbReference>
<dbReference type="Pfam" id="PF05592">
    <property type="entry name" value="Bac_rhamnosid"/>
    <property type="match status" value="1"/>
</dbReference>
<dbReference type="Gene3D" id="1.50.10.10">
    <property type="match status" value="1"/>
</dbReference>
<dbReference type="PIRSF" id="PIRSF010631">
    <property type="entry name" value="A-rhamnsds"/>
    <property type="match status" value="1"/>
</dbReference>
<comment type="caution">
    <text evidence="8">The sequence shown here is derived from an EMBL/GenBank/DDBJ whole genome shotgun (WGS) entry which is preliminary data.</text>
</comment>
<dbReference type="GO" id="GO:0030596">
    <property type="term" value="F:alpha-L-rhamnosidase activity"/>
    <property type="evidence" value="ECO:0007669"/>
    <property type="project" value="UniProtKB-EC"/>
</dbReference>
<dbReference type="InterPro" id="IPR035398">
    <property type="entry name" value="Bac_rhamnosid_C"/>
</dbReference>
<dbReference type="PANTHER" id="PTHR33307">
    <property type="entry name" value="ALPHA-RHAMNOSIDASE (EUROFUNG)"/>
    <property type="match status" value="1"/>
</dbReference>
<sequence length="905" mass="101249">MKETLTVKDLRTEHQPAPLGLDIPNPRFSWKLESPCQNTCQTAYRLQLFRDGEPAADTGRVETDASIENEIPGWSPEPMTRYDIHLTVWDNHGNAAGTESWFETGRLGVPFDTVWVEPEQEPTPSSLENRDFAAENIAANALAGARRDYAEFRPAQYLRIPFTLGPGLRSARLYITAHGLYRLTVNGVRPDGREFAPENTSYHKILLYQTYDLTPLLWEGENVLGVILGDGWWAGRVGTTGDSCQYGDRLGLLLELRADYQDGHSQRVTGEEAFSHTGPILFSDLFVGEKYDARRELPGWDRPGYDKSGWLPVRKADYPMDNLTGQYAPPVLPLKRLAPAQVFVSPAGETIIDAGQVVAGNVQFSLTAPAGRTITLEHSEVLDEQGNFFHNILGTNKEQTVTYITKEGFQTYRPTFSYHGFRYIRVTGWPGRLSPNDFVIYTYTSGMDDIGGFTTSDGRLNRLQQNIWWSQVANTISIPTDCPQREKAGWTGDIMAYAPTLCFNRDAGAFLTSWLRNLRADQLEDGAVPDVVPNLIAYQKFLTASFGSQTSCGWGDAVLTVPWAVYEAYGDWRVLEENYGAMRKWLSYIQSRCEESHPEGYENWPAERKARSRYLWNTDFHFGDWLIPSVVLGNADGGAMAETAFATMGVVAPAYAAFSSQMMAKIARTLGKTEDAAFYEDQYRQRREAFIAEYVHEDGSIEGDFQGIYVIALKVGLVPENLREKVTARLCEKIEENRGCLDTGFLSVLFLMDALTESGRKDVAYRLLFQTRCPSWLYEVEHGATTMWESWGAIGEDGSVSSYSYNHYAFGCIGEWLYREIGGLKLLEPGYKRFKAEPSLDCGLKSAAVREETPYGLAAVDWEIIEDTAVVHVTVPAGTTAEISLPGLEPETVGSGKYTFTCKVK</sequence>
<dbReference type="Pfam" id="PF17389">
    <property type="entry name" value="Bac_rhamnosid6H"/>
    <property type="match status" value="1"/>
</dbReference>
<name>A0A9D1DXY5_9FIRM</name>
<dbReference type="InterPro" id="IPR016007">
    <property type="entry name" value="Alpha_rhamnosid"/>
</dbReference>
<dbReference type="EMBL" id="DVHA01000153">
    <property type="protein sequence ID" value="HIR60844.1"/>
    <property type="molecule type" value="Genomic_DNA"/>
</dbReference>
<protein>
    <recommendedName>
        <fullName evidence="2">alpha-L-rhamnosidase</fullName>
        <ecNumber evidence="2">3.2.1.40</ecNumber>
    </recommendedName>
</protein>
<dbReference type="SUPFAM" id="SSF48208">
    <property type="entry name" value="Six-hairpin glycosidases"/>
    <property type="match status" value="1"/>
</dbReference>
<dbReference type="Pfam" id="PF08531">
    <property type="entry name" value="Bac_rhamnosid_N"/>
    <property type="match status" value="1"/>
</dbReference>
<dbReference type="EC" id="3.2.1.40" evidence="2"/>
<evidence type="ECO:0000256" key="2">
    <source>
        <dbReference type="ARBA" id="ARBA00012652"/>
    </source>
</evidence>
<dbReference type="Pfam" id="PF17390">
    <property type="entry name" value="Bac_rhamnosid_C"/>
    <property type="match status" value="1"/>
</dbReference>
<evidence type="ECO:0000259" key="6">
    <source>
        <dbReference type="Pfam" id="PF17389"/>
    </source>
</evidence>
<dbReference type="PANTHER" id="PTHR33307:SF6">
    <property type="entry name" value="ALPHA-RHAMNOSIDASE (EUROFUNG)-RELATED"/>
    <property type="match status" value="1"/>
</dbReference>
<dbReference type="AlphaFoldDB" id="A0A9D1DXY5"/>
<evidence type="ECO:0000259" key="7">
    <source>
        <dbReference type="Pfam" id="PF17390"/>
    </source>
</evidence>
<organism evidence="8 9">
    <name type="scientific">Candidatus Faecivivens stercoravium</name>
    <dbReference type="NCBI Taxonomy" id="2840803"/>
    <lineage>
        <taxon>Bacteria</taxon>
        <taxon>Bacillati</taxon>
        <taxon>Bacillota</taxon>
        <taxon>Clostridia</taxon>
        <taxon>Eubacteriales</taxon>
        <taxon>Oscillospiraceae</taxon>
        <taxon>Oscillospiraceae incertae sedis</taxon>
        <taxon>Candidatus Faecivivens</taxon>
    </lineage>
</organism>
<dbReference type="InterPro" id="IPR035396">
    <property type="entry name" value="Bac_rhamnosid6H"/>
</dbReference>
<feature type="domain" description="Bacterial alpha-L-rhamnosidase N-terminal" evidence="5">
    <location>
        <begin position="169"/>
        <end position="331"/>
    </location>
</feature>
<comment type="catalytic activity">
    <reaction evidence="1">
        <text>Hydrolysis of terminal non-reducing alpha-L-rhamnose residues in alpha-L-rhamnosides.</text>
        <dbReference type="EC" id="3.2.1.40"/>
    </reaction>
</comment>
<dbReference type="Gene3D" id="2.60.420.10">
    <property type="entry name" value="Maltose phosphorylase, domain 3"/>
    <property type="match status" value="1"/>
</dbReference>
<dbReference type="Gene3D" id="2.60.120.260">
    <property type="entry name" value="Galactose-binding domain-like"/>
    <property type="match status" value="2"/>
</dbReference>
<evidence type="ECO:0000313" key="8">
    <source>
        <dbReference type="EMBL" id="HIR60844.1"/>
    </source>
</evidence>
<feature type="domain" description="Alpha-L-rhamnosidase six-hairpin glycosidase" evidence="6">
    <location>
        <begin position="449"/>
        <end position="821"/>
    </location>
</feature>
<dbReference type="Proteomes" id="UP000824241">
    <property type="component" value="Unassembled WGS sequence"/>
</dbReference>
<evidence type="ECO:0000259" key="4">
    <source>
        <dbReference type="Pfam" id="PF05592"/>
    </source>
</evidence>
<reference evidence="8" key="2">
    <citation type="journal article" date="2021" name="PeerJ">
        <title>Extensive microbial diversity within the chicken gut microbiome revealed by metagenomics and culture.</title>
        <authorList>
            <person name="Gilroy R."/>
            <person name="Ravi A."/>
            <person name="Getino M."/>
            <person name="Pursley I."/>
            <person name="Horton D.L."/>
            <person name="Alikhan N.F."/>
            <person name="Baker D."/>
            <person name="Gharbi K."/>
            <person name="Hall N."/>
            <person name="Watson M."/>
            <person name="Adriaenssens E.M."/>
            <person name="Foster-Nyarko E."/>
            <person name="Jarju S."/>
            <person name="Secka A."/>
            <person name="Antonio M."/>
            <person name="Oren A."/>
            <person name="Chaudhuri R.R."/>
            <person name="La Ragione R."/>
            <person name="Hildebrand F."/>
            <person name="Pallen M.J."/>
        </authorList>
    </citation>
    <scope>NUCLEOTIDE SEQUENCE</scope>
    <source>
        <strain evidence="8">CHK189-12415</strain>
    </source>
</reference>
<dbReference type="InterPro" id="IPR013737">
    <property type="entry name" value="Bac_rhamnosid_N"/>
</dbReference>
<keyword evidence="3 8" id="KW-0378">Hydrolase</keyword>
<reference evidence="8" key="1">
    <citation type="submission" date="2020-10" db="EMBL/GenBank/DDBJ databases">
        <authorList>
            <person name="Gilroy R."/>
        </authorList>
    </citation>
    <scope>NUCLEOTIDE SEQUENCE</scope>
    <source>
        <strain evidence="8">CHK189-12415</strain>
    </source>
</reference>
<dbReference type="InterPro" id="IPR012341">
    <property type="entry name" value="6hp_glycosidase-like_sf"/>
</dbReference>
<proteinExistence type="predicted"/>
<feature type="domain" description="Alpha-L-rhamnosidase C-terminal" evidence="7">
    <location>
        <begin position="823"/>
        <end position="897"/>
    </location>
</feature>
<evidence type="ECO:0000256" key="3">
    <source>
        <dbReference type="ARBA" id="ARBA00022801"/>
    </source>
</evidence>
<gene>
    <name evidence="8" type="ORF">IAB37_04640</name>
</gene>
<dbReference type="Pfam" id="PF25788">
    <property type="entry name" value="Ig_Rha78A_N"/>
    <property type="match status" value="1"/>
</dbReference>
<evidence type="ECO:0000259" key="5">
    <source>
        <dbReference type="Pfam" id="PF08531"/>
    </source>
</evidence>
<feature type="domain" description="Alpha-L-rhamnosidase concanavalin-like" evidence="4">
    <location>
        <begin position="346"/>
        <end position="438"/>
    </location>
</feature>
<dbReference type="GO" id="GO:0005975">
    <property type="term" value="P:carbohydrate metabolic process"/>
    <property type="evidence" value="ECO:0007669"/>
    <property type="project" value="InterPro"/>
</dbReference>
<evidence type="ECO:0000313" key="9">
    <source>
        <dbReference type="Proteomes" id="UP000824241"/>
    </source>
</evidence>
<dbReference type="Gene3D" id="2.60.40.10">
    <property type="entry name" value="Immunoglobulins"/>
    <property type="match status" value="1"/>
</dbReference>
<dbReference type="InterPro" id="IPR008928">
    <property type="entry name" value="6-hairpin_glycosidase_sf"/>
</dbReference>
<evidence type="ECO:0000256" key="1">
    <source>
        <dbReference type="ARBA" id="ARBA00001445"/>
    </source>
</evidence>